<dbReference type="PROSITE" id="PS50887">
    <property type="entry name" value="GGDEF"/>
    <property type="match status" value="1"/>
</dbReference>
<dbReference type="NCBIfam" id="TIGR00254">
    <property type="entry name" value="GGDEF"/>
    <property type="match status" value="1"/>
</dbReference>
<proteinExistence type="predicted"/>
<dbReference type="InterPro" id="IPR050469">
    <property type="entry name" value="Diguanylate_Cyclase"/>
</dbReference>
<sequence length="253" mass="29246">MQFDRSETSLETLFVLVSLFLILLIGATPWWVDLYQTGSFFQTRKDLFANIASTSLNLVMVFLLIYLFTQRTKLQQTRTMELQRLSMTDHLTEIYNARFFHHRLGKEVERAKRQKEVFSLLFLDIDGFKRYNDSYGHTAGDSVLKEAGQIILRMIREGVDCGARYGGDEFSVILIDTDLEAAMEIGERIRLAFHQHRNGNISLSMGVAVFKRGDTPERLLKRADDAMYRAKRKGGNRIESESGWTYSRYDKTA</sequence>
<name>A0A7X6DQY2_9BACT</name>
<accession>A0A7X6DQY2</accession>
<organism evidence="5 6">
    <name type="scientific">Candidatus Manganitrophus noduliformans</name>
    <dbReference type="NCBI Taxonomy" id="2606439"/>
    <lineage>
        <taxon>Bacteria</taxon>
        <taxon>Pseudomonadati</taxon>
        <taxon>Nitrospirota</taxon>
        <taxon>Nitrospiria</taxon>
        <taxon>Candidatus Troglogloeales</taxon>
        <taxon>Candidatus Manganitrophaceae</taxon>
        <taxon>Candidatus Manganitrophus</taxon>
    </lineage>
</organism>
<dbReference type="SMART" id="SM00267">
    <property type="entry name" value="GGDEF"/>
    <property type="match status" value="1"/>
</dbReference>
<protein>
    <recommendedName>
        <fullName evidence="1">diguanylate cyclase</fullName>
        <ecNumber evidence="1">2.7.7.65</ecNumber>
    </recommendedName>
</protein>
<evidence type="ECO:0000256" key="1">
    <source>
        <dbReference type="ARBA" id="ARBA00012528"/>
    </source>
</evidence>
<keyword evidence="6" id="KW-1185">Reference proteome</keyword>
<dbReference type="GO" id="GO:0052621">
    <property type="term" value="F:diguanylate cyclase activity"/>
    <property type="evidence" value="ECO:0007669"/>
    <property type="project" value="UniProtKB-EC"/>
</dbReference>
<keyword evidence="3" id="KW-0472">Membrane</keyword>
<dbReference type="EC" id="2.7.7.65" evidence="1"/>
<dbReference type="InterPro" id="IPR029787">
    <property type="entry name" value="Nucleotide_cyclase"/>
</dbReference>
<dbReference type="SUPFAM" id="SSF55073">
    <property type="entry name" value="Nucleotide cyclase"/>
    <property type="match status" value="1"/>
</dbReference>
<keyword evidence="3" id="KW-0812">Transmembrane</keyword>
<gene>
    <name evidence="5" type="ORF">MNODULE_12865</name>
</gene>
<dbReference type="Proteomes" id="UP000534783">
    <property type="component" value="Unassembled WGS sequence"/>
</dbReference>
<dbReference type="CDD" id="cd01949">
    <property type="entry name" value="GGDEF"/>
    <property type="match status" value="1"/>
</dbReference>
<keyword evidence="3" id="KW-1133">Transmembrane helix</keyword>
<evidence type="ECO:0000313" key="5">
    <source>
        <dbReference type="EMBL" id="NKE71632.1"/>
    </source>
</evidence>
<evidence type="ECO:0000259" key="4">
    <source>
        <dbReference type="PROSITE" id="PS50887"/>
    </source>
</evidence>
<feature type="transmembrane region" description="Helical" evidence="3">
    <location>
        <begin position="47"/>
        <end position="68"/>
    </location>
</feature>
<dbReference type="InterPro" id="IPR043128">
    <property type="entry name" value="Rev_trsase/Diguanyl_cyclase"/>
</dbReference>
<dbReference type="FunFam" id="3.30.70.270:FF:000001">
    <property type="entry name" value="Diguanylate cyclase domain protein"/>
    <property type="match status" value="1"/>
</dbReference>
<dbReference type="Pfam" id="PF00990">
    <property type="entry name" value="GGDEF"/>
    <property type="match status" value="1"/>
</dbReference>
<dbReference type="PANTHER" id="PTHR45138:SF9">
    <property type="entry name" value="DIGUANYLATE CYCLASE DGCM-RELATED"/>
    <property type="match status" value="1"/>
</dbReference>
<reference evidence="5 6" key="1">
    <citation type="journal article" date="2020" name="Nature">
        <title>Bacterial chemolithoautotrophy via manganese oxidation.</title>
        <authorList>
            <person name="Yu H."/>
            <person name="Leadbetter J.R."/>
        </authorList>
    </citation>
    <scope>NUCLEOTIDE SEQUENCE [LARGE SCALE GENOMIC DNA]</scope>
    <source>
        <strain evidence="5 6">Mn-1</strain>
    </source>
</reference>
<evidence type="ECO:0000256" key="2">
    <source>
        <dbReference type="ARBA" id="ARBA00034247"/>
    </source>
</evidence>
<comment type="catalytic activity">
    <reaction evidence="2">
        <text>2 GTP = 3',3'-c-di-GMP + 2 diphosphate</text>
        <dbReference type="Rhea" id="RHEA:24898"/>
        <dbReference type="ChEBI" id="CHEBI:33019"/>
        <dbReference type="ChEBI" id="CHEBI:37565"/>
        <dbReference type="ChEBI" id="CHEBI:58805"/>
        <dbReference type="EC" id="2.7.7.65"/>
    </reaction>
</comment>
<feature type="transmembrane region" description="Helical" evidence="3">
    <location>
        <begin position="12"/>
        <end position="32"/>
    </location>
</feature>
<evidence type="ECO:0000256" key="3">
    <source>
        <dbReference type="SAM" id="Phobius"/>
    </source>
</evidence>
<dbReference type="EMBL" id="VTOW01000002">
    <property type="protein sequence ID" value="NKE71632.1"/>
    <property type="molecule type" value="Genomic_DNA"/>
</dbReference>
<dbReference type="Gene3D" id="3.30.70.270">
    <property type="match status" value="1"/>
</dbReference>
<dbReference type="PANTHER" id="PTHR45138">
    <property type="entry name" value="REGULATORY COMPONENTS OF SENSORY TRANSDUCTION SYSTEM"/>
    <property type="match status" value="1"/>
</dbReference>
<dbReference type="AlphaFoldDB" id="A0A7X6DQY2"/>
<dbReference type="RefSeq" id="WP_168060446.1">
    <property type="nucleotide sequence ID" value="NZ_VTOW01000002.1"/>
</dbReference>
<comment type="caution">
    <text evidence="5">The sequence shown here is derived from an EMBL/GenBank/DDBJ whole genome shotgun (WGS) entry which is preliminary data.</text>
</comment>
<evidence type="ECO:0000313" key="6">
    <source>
        <dbReference type="Proteomes" id="UP000534783"/>
    </source>
</evidence>
<feature type="domain" description="GGDEF" evidence="4">
    <location>
        <begin position="116"/>
        <end position="243"/>
    </location>
</feature>
<dbReference type="InterPro" id="IPR000160">
    <property type="entry name" value="GGDEF_dom"/>
</dbReference>